<evidence type="ECO:0000256" key="3">
    <source>
        <dbReference type="ARBA" id="ARBA00022553"/>
    </source>
</evidence>
<evidence type="ECO:0000259" key="9">
    <source>
        <dbReference type="PROSITE" id="PS01124"/>
    </source>
</evidence>
<dbReference type="PROSITE" id="PS01124">
    <property type="entry name" value="HTH_ARAC_FAMILY_2"/>
    <property type="match status" value="1"/>
</dbReference>
<dbReference type="InterPro" id="IPR001789">
    <property type="entry name" value="Sig_transdc_resp-reg_receiver"/>
</dbReference>
<dbReference type="PRINTS" id="PR00032">
    <property type="entry name" value="HTHARAC"/>
</dbReference>
<feature type="domain" description="HTH araC/xylS-type" evidence="9">
    <location>
        <begin position="407"/>
        <end position="505"/>
    </location>
</feature>
<dbReference type="InterPro" id="IPR018060">
    <property type="entry name" value="HTH_AraC"/>
</dbReference>
<dbReference type="SMART" id="SM00448">
    <property type="entry name" value="REC"/>
    <property type="match status" value="1"/>
</dbReference>
<dbReference type="GO" id="GO:0000160">
    <property type="term" value="P:phosphorelay signal transduction system"/>
    <property type="evidence" value="ECO:0007669"/>
    <property type="project" value="UniProtKB-KW"/>
</dbReference>
<dbReference type="Gene3D" id="3.40.50.2300">
    <property type="match status" value="1"/>
</dbReference>
<sequence length="513" mass="57558">MLQVLLVDDEPWVLEGLRSMVNWQRHGFEVCAEAMDGSSAMMMITKLRPDLVLTDIRMPAVSGLEMIEQARRTIAKPPQFIILSGYDDFEYAKIAMRNRVADYLLKPIDEEEIELVLARISQRITEDRITAQLWSHQQSLVINHMLNRLVQGESDEGLGKEAAALLKWQEDTEVRCVLVEASPHLHSLLPAIQRSLSSAGRTFQDSRNRIGIVVSAADMAKSQLEELLEQICQEYSTPEQQVVLAVSERAHGLRSIRKLYRQALDICTAKQSEGKSGVYWHCARSVSDGTEGGAKYGVKQLLTQIAAGQSDGMKAAAEEIFAALARSRSGIPAVTAFIANLELELCRYIVRSGGDADLFMQQMREGGGALAELEDYAALKAYMLRLCAEAADLFVRLQHEHEQNTIRQVIQYVDEQFRSKLKLRGLADRFHMNPAYLGQAFKKQTGMPFNDYINTKRVEEAKLLLKRSQLKISDVARQVGYSNTDYFISKFKQATGVLPSVYKQHDGTGKPAD</sequence>
<comment type="subcellular location">
    <subcellularLocation>
        <location evidence="1">Cytoplasm</location>
    </subcellularLocation>
</comment>
<dbReference type="GO" id="GO:0005737">
    <property type="term" value="C:cytoplasm"/>
    <property type="evidence" value="ECO:0007669"/>
    <property type="project" value="UniProtKB-SubCell"/>
</dbReference>
<evidence type="ECO:0000256" key="4">
    <source>
        <dbReference type="ARBA" id="ARBA00023012"/>
    </source>
</evidence>
<organism evidence="11 12">
    <name type="scientific">Paenibacillus campinasensis</name>
    <dbReference type="NCBI Taxonomy" id="66347"/>
    <lineage>
        <taxon>Bacteria</taxon>
        <taxon>Bacillati</taxon>
        <taxon>Bacillota</taxon>
        <taxon>Bacilli</taxon>
        <taxon>Bacillales</taxon>
        <taxon>Paenibacillaceae</taxon>
        <taxon>Paenibacillus</taxon>
    </lineage>
</organism>
<dbReference type="GO" id="GO:0003700">
    <property type="term" value="F:DNA-binding transcription factor activity"/>
    <property type="evidence" value="ECO:0007669"/>
    <property type="project" value="InterPro"/>
</dbReference>
<dbReference type="RefSeq" id="WP_095264157.1">
    <property type="nucleotide sequence ID" value="NZ_NPBY01000019.1"/>
</dbReference>
<dbReference type="SMART" id="SM00342">
    <property type="entry name" value="HTH_ARAC"/>
    <property type="match status" value="1"/>
</dbReference>
<evidence type="ECO:0000313" key="11">
    <source>
        <dbReference type="EMBL" id="PAD78646.1"/>
    </source>
</evidence>
<evidence type="ECO:0000256" key="6">
    <source>
        <dbReference type="ARBA" id="ARBA00023125"/>
    </source>
</evidence>
<evidence type="ECO:0000313" key="12">
    <source>
        <dbReference type="Proteomes" id="UP000215596"/>
    </source>
</evidence>
<dbReference type="InterPro" id="IPR009057">
    <property type="entry name" value="Homeodomain-like_sf"/>
</dbReference>
<dbReference type="EMBL" id="NPBY01000019">
    <property type="protein sequence ID" value="PAD78646.1"/>
    <property type="molecule type" value="Genomic_DNA"/>
</dbReference>
<dbReference type="InterPro" id="IPR020449">
    <property type="entry name" value="Tscrpt_reg_AraC-type_HTH"/>
</dbReference>
<keyword evidence="3 8" id="KW-0597">Phosphoprotein</keyword>
<evidence type="ECO:0000256" key="1">
    <source>
        <dbReference type="ARBA" id="ARBA00004496"/>
    </source>
</evidence>
<dbReference type="OrthoDB" id="342399at2"/>
<proteinExistence type="predicted"/>
<feature type="modified residue" description="4-aspartylphosphate" evidence="8">
    <location>
        <position position="55"/>
    </location>
</feature>
<dbReference type="SUPFAM" id="SSF52172">
    <property type="entry name" value="CheY-like"/>
    <property type="match status" value="1"/>
</dbReference>
<protein>
    <recommendedName>
        <fullName evidence="13">Response regulator</fullName>
    </recommendedName>
</protein>
<name>A0A268EZT5_9BACL</name>
<dbReference type="PANTHER" id="PTHR42713">
    <property type="entry name" value="HISTIDINE KINASE-RELATED"/>
    <property type="match status" value="1"/>
</dbReference>
<keyword evidence="4" id="KW-0902">Two-component regulatory system</keyword>
<comment type="caution">
    <text evidence="11">The sequence shown here is derived from an EMBL/GenBank/DDBJ whole genome shotgun (WGS) entry which is preliminary data.</text>
</comment>
<evidence type="ECO:0000256" key="2">
    <source>
        <dbReference type="ARBA" id="ARBA00022490"/>
    </source>
</evidence>
<keyword evidence="5" id="KW-0805">Transcription regulation</keyword>
<dbReference type="PROSITE" id="PS00041">
    <property type="entry name" value="HTH_ARAC_FAMILY_1"/>
    <property type="match status" value="1"/>
</dbReference>
<evidence type="ECO:0000259" key="10">
    <source>
        <dbReference type="PROSITE" id="PS50110"/>
    </source>
</evidence>
<keyword evidence="7" id="KW-0804">Transcription</keyword>
<dbReference type="Pfam" id="PF00072">
    <property type="entry name" value="Response_reg"/>
    <property type="match status" value="1"/>
</dbReference>
<accession>A0A268EZT5</accession>
<dbReference type="SUPFAM" id="SSF46689">
    <property type="entry name" value="Homeodomain-like"/>
    <property type="match status" value="2"/>
</dbReference>
<dbReference type="Proteomes" id="UP000215596">
    <property type="component" value="Unassembled WGS sequence"/>
</dbReference>
<keyword evidence="6" id="KW-0238">DNA-binding</keyword>
<evidence type="ECO:0000256" key="8">
    <source>
        <dbReference type="PROSITE-ProRule" id="PRU00169"/>
    </source>
</evidence>
<dbReference type="InterPro" id="IPR011006">
    <property type="entry name" value="CheY-like_superfamily"/>
</dbReference>
<gene>
    <name evidence="11" type="ORF">CHH67_06010</name>
</gene>
<dbReference type="PROSITE" id="PS50110">
    <property type="entry name" value="RESPONSE_REGULATORY"/>
    <property type="match status" value="1"/>
</dbReference>
<dbReference type="AlphaFoldDB" id="A0A268EZT5"/>
<feature type="domain" description="Response regulatory" evidence="10">
    <location>
        <begin position="3"/>
        <end position="121"/>
    </location>
</feature>
<reference evidence="11 12" key="1">
    <citation type="submission" date="2017-07" db="EMBL/GenBank/DDBJ databases">
        <title>Isolation and whole genome analysis of endospore-forming bacteria from heroin.</title>
        <authorList>
            <person name="Kalinowski J."/>
            <person name="Ahrens B."/>
            <person name="Al-Dilaimi A."/>
            <person name="Winkler A."/>
            <person name="Wibberg D."/>
            <person name="Schleenbecker U."/>
            <person name="Ruckert C."/>
            <person name="Wolfel R."/>
            <person name="Grass G."/>
        </authorList>
    </citation>
    <scope>NUCLEOTIDE SEQUENCE [LARGE SCALE GENOMIC DNA]</scope>
    <source>
        <strain evidence="11 12">7537-G1</strain>
    </source>
</reference>
<dbReference type="InterPro" id="IPR041522">
    <property type="entry name" value="CdaR_GGDEF"/>
</dbReference>
<evidence type="ECO:0008006" key="13">
    <source>
        <dbReference type="Google" id="ProtNLM"/>
    </source>
</evidence>
<keyword evidence="2" id="KW-0963">Cytoplasm</keyword>
<dbReference type="GO" id="GO:0043565">
    <property type="term" value="F:sequence-specific DNA binding"/>
    <property type="evidence" value="ECO:0007669"/>
    <property type="project" value="InterPro"/>
</dbReference>
<dbReference type="Pfam" id="PF12833">
    <property type="entry name" value="HTH_18"/>
    <property type="match status" value="1"/>
</dbReference>
<dbReference type="InterPro" id="IPR018062">
    <property type="entry name" value="HTH_AraC-typ_CS"/>
</dbReference>
<evidence type="ECO:0000256" key="7">
    <source>
        <dbReference type="ARBA" id="ARBA00023163"/>
    </source>
</evidence>
<dbReference type="InterPro" id="IPR051552">
    <property type="entry name" value="HptR"/>
</dbReference>
<dbReference type="Gene3D" id="1.10.10.60">
    <property type="entry name" value="Homeodomain-like"/>
    <property type="match status" value="2"/>
</dbReference>
<dbReference type="CDD" id="cd17536">
    <property type="entry name" value="REC_YesN-like"/>
    <property type="match status" value="1"/>
</dbReference>
<evidence type="ECO:0000256" key="5">
    <source>
        <dbReference type="ARBA" id="ARBA00023015"/>
    </source>
</evidence>
<dbReference type="Pfam" id="PF17853">
    <property type="entry name" value="GGDEF_2"/>
    <property type="match status" value="1"/>
</dbReference>
<dbReference type="PANTHER" id="PTHR42713:SF3">
    <property type="entry name" value="TRANSCRIPTIONAL REGULATORY PROTEIN HPTR"/>
    <property type="match status" value="1"/>
</dbReference>